<dbReference type="AlphaFoldDB" id="A0A133XR63"/>
<protein>
    <submittedName>
        <fullName evidence="1">Uncharacterized protein</fullName>
    </submittedName>
</protein>
<dbReference type="SUPFAM" id="SSF54001">
    <property type="entry name" value="Cysteine proteinases"/>
    <property type="match status" value="1"/>
</dbReference>
<sequence length="166" mass="18674">KKTLAEVGVTELRSSQGADRQLCRSYYKGDMFLSPASTSFVSHGHIGIYGDKDWIVEAPGFFAKSRWAWHYNTFVGKGTVLMETTLTQAQQNAAADYAYNHLLGYPYNPIFWNNKELNPERLNCSQLVWLAYKKGAGVDLDGNGGAGVYPYDIKDSKYTKVNWVIE</sequence>
<dbReference type="PATRIC" id="fig|1393034.3.peg.1154"/>
<dbReference type="InterPro" id="IPR038765">
    <property type="entry name" value="Papain-like_cys_pep_sf"/>
</dbReference>
<accession>A0A133XR63</accession>
<proteinExistence type="predicted"/>
<gene>
    <name evidence="1" type="ORF">HMPREF3192_01185</name>
</gene>
<dbReference type="Proteomes" id="UP000070675">
    <property type="component" value="Unassembled WGS sequence"/>
</dbReference>
<comment type="caution">
    <text evidence="1">The sequence shown here is derived from an EMBL/GenBank/DDBJ whole genome shotgun (WGS) entry which is preliminary data.</text>
</comment>
<reference evidence="2" key="1">
    <citation type="submission" date="2016-01" db="EMBL/GenBank/DDBJ databases">
        <authorList>
            <person name="Mitreva M."/>
            <person name="Pepin K.H."/>
            <person name="Mihindukulasuriya K.A."/>
            <person name="Fulton R."/>
            <person name="Fronick C."/>
            <person name="O'Laughlin M."/>
            <person name="Miner T."/>
            <person name="Herter B."/>
            <person name="Rosa B.A."/>
            <person name="Cordes M."/>
            <person name="Tomlinson C."/>
            <person name="Wollam A."/>
            <person name="Palsikar V.B."/>
            <person name="Mardis E.R."/>
            <person name="Wilson R.K."/>
        </authorList>
    </citation>
    <scope>NUCLEOTIDE SEQUENCE [LARGE SCALE GENOMIC DNA]</scope>
    <source>
        <strain evidence="2">DNF00019</strain>
    </source>
</reference>
<evidence type="ECO:0000313" key="1">
    <source>
        <dbReference type="EMBL" id="KXB33420.1"/>
    </source>
</evidence>
<keyword evidence="2" id="KW-1185">Reference proteome</keyword>
<name>A0A133XR63_9ACTN</name>
<feature type="non-terminal residue" evidence="1">
    <location>
        <position position="1"/>
    </location>
</feature>
<dbReference type="Gene3D" id="3.90.1720.10">
    <property type="entry name" value="endopeptidase domain like (from Nostoc punctiforme)"/>
    <property type="match status" value="1"/>
</dbReference>
<dbReference type="EMBL" id="LSCR01000037">
    <property type="protein sequence ID" value="KXB33420.1"/>
    <property type="molecule type" value="Genomic_DNA"/>
</dbReference>
<evidence type="ECO:0000313" key="2">
    <source>
        <dbReference type="Proteomes" id="UP000070675"/>
    </source>
</evidence>
<feature type="non-terminal residue" evidence="1">
    <location>
        <position position="166"/>
    </location>
</feature>
<organism evidence="1 2">
    <name type="scientific">Atopobium deltae</name>
    <dbReference type="NCBI Taxonomy" id="1393034"/>
    <lineage>
        <taxon>Bacteria</taxon>
        <taxon>Bacillati</taxon>
        <taxon>Actinomycetota</taxon>
        <taxon>Coriobacteriia</taxon>
        <taxon>Coriobacteriales</taxon>
        <taxon>Atopobiaceae</taxon>
        <taxon>Atopobium</taxon>
    </lineage>
</organism>